<evidence type="ECO:0000313" key="3">
    <source>
        <dbReference type="EMBL" id="KOB64582.1"/>
    </source>
</evidence>
<sequence length="783" mass="91512">MSLKHSDVTHVFPQDIEEEEASDDAQIEWSDLIFLPFHSVFKLLVLFSVIVKSILIKETNEEYTTYIYSTLFVFSFAVGNIIDETKPSTIIEFIVVSGLEILGNLLTIFVVIPKIFGEVIIRLRRIFSYYPQVRRLVAETKRRHTSRNAYIELENIFNMIWIKRSGITRLPEIITEMPRCLRLDLKQDLVWPVFHHSPILRNSSTPLKRMICDLIVPDYKLPGEKLYSGINSHSHLYYLKSGIVQILSADDGTTPIISVTSGTIFGDISFQVPPLKCKNMIRCLTYCEVLYLTRIDYIRSLYHHPDDRRKILDMVKDRMKHARTLYNCKQHVRGLDRTEDEGIAWVKRRWWEVSDAINSWKNRSSKSDDQRHELPPEEAIYHCAKYIGQLVLCTDIQLQTKSLFANARFPWILLPHSSFGIIWHRVVTGTVFMVLILYPPIVTSLRPTPSWFRFFECWTDIIYAADICVSLFTAIAERDNLTTSFAAVMFARCKSLYFILDVMATIWTEYIVVIIGKSELSNIVRLNRLIKIYMLFTGDTVVWDVKKNPMMIVCYKIILLVFSFMYLLGYLMYVISRFTPDMTKNYFFGEYSCEPITPTDQCDPGRIFFMGTAIAWVMELMFPEFLPLTLVDVYYGIVLEYAIFLIFIFCKVQFIAAMYLKHMDVLNFQYFVFNLKKYYHYYKIHQHLLKRLDSYLVCQWKYFKGTDIMHPNMLKTEPYGVYLKVQGEVAEKIIGESIAFIGADPLLIRELAYASQLLILPKNAVLFLFNVQCKNVSWIVQVS</sequence>
<dbReference type="EMBL" id="JTDY01008408">
    <property type="protein sequence ID" value="KOB64582.1"/>
    <property type="molecule type" value="Genomic_DNA"/>
</dbReference>
<feature type="transmembrane region" description="Helical" evidence="1">
    <location>
        <begin position="496"/>
        <end position="516"/>
    </location>
</feature>
<dbReference type="STRING" id="104452.A0A0L7KMR2"/>
<keyword evidence="3" id="KW-0813">Transport</keyword>
<dbReference type="AlphaFoldDB" id="A0A0L7KMR2"/>
<feature type="transmembrane region" description="Helical" evidence="1">
    <location>
        <begin position="461"/>
        <end position="476"/>
    </location>
</feature>
<keyword evidence="4" id="KW-1185">Reference proteome</keyword>
<evidence type="ECO:0000256" key="1">
    <source>
        <dbReference type="SAM" id="Phobius"/>
    </source>
</evidence>
<dbReference type="InterPro" id="IPR014710">
    <property type="entry name" value="RmlC-like_jellyroll"/>
</dbReference>
<feature type="transmembrane region" description="Helical" evidence="1">
    <location>
        <begin position="63"/>
        <end position="82"/>
    </location>
</feature>
<comment type="caution">
    <text evidence="3">The sequence shown here is derived from an EMBL/GenBank/DDBJ whole genome shotgun (WGS) entry which is preliminary data.</text>
</comment>
<protein>
    <submittedName>
        <fullName evidence="3">Putative Voltage and ligand gated potassium channel</fullName>
    </submittedName>
</protein>
<accession>A0A0L7KMR2</accession>
<proteinExistence type="predicted"/>
<dbReference type="Proteomes" id="UP000037510">
    <property type="component" value="Unassembled WGS sequence"/>
</dbReference>
<keyword evidence="3" id="KW-0407">Ion channel</keyword>
<feature type="transmembrane region" description="Helical" evidence="1">
    <location>
        <begin position="32"/>
        <end position="51"/>
    </location>
</feature>
<evidence type="ECO:0000259" key="2">
    <source>
        <dbReference type="PROSITE" id="PS50042"/>
    </source>
</evidence>
<dbReference type="PANTHER" id="PTHR10217">
    <property type="entry name" value="VOLTAGE AND LIGAND GATED POTASSIUM CHANNEL"/>
    <property type="match status" value="1"/>
</dbReference>
<dbReference type="CDD" id="cd00038">
    <property type="entry name" value="CAP_ED"/>
    <property type="match status" value="1"/>
</dbReference>
<keyword evidence="3" id="KW-0406">Ion transport</keyword>
<dbReference type="InterPro" id="IPR050818">
    <property type="entry name" value="KCNH_animal-type"/>
</dbReference>
<gene>
    <name evidence="3" type="ORF">OBRU01_23986</name>
</gene>
<dbReference type="GO" id="GO:0042391">
    <property type="term" value="P:regulation of membrane potential"/>
    <property type="evidence" value="ECO:0007669"/>
    <property type="project" value="TreeGrafter"/>
</dbReference>
<dbReference type="GO" id="GO:0005886">
    <property type="term" value="C:plasma membrane"/>
    <property type="evidence" value="ECO:0007669"/>
    <property type="project" value="TreeGrafter"/>
</dbReference>
<dbReference type="PANTHER" id="PTHR10217:SF435">
    <property type="entry name" value="POTASSIUM VOLTAGE-GATED CHANNEL PROTEIN EAG"/>
    <property type="match status" value="1"/>
</dbReference>
<feature type="transmembrane region" description="Helical" evidence="1">
    <location>
        <begin position="422"/>
        <end position="441"/>
    </location>
</feature>
<keyword evidence="1" id="KW-0472">Membrane</keyword>
<feature type="transmembrane region" description="Helical" evidence="1">
    <location>
        <begin position="633"/>
        <end position="660"/>
    </location>
</feature>
<feature type="transmembrane region" description="Helical" evidence="1">
    <location>
        <begin position="94"/>
        <end position="116"/>
    </location>
</feature>
<name>A0A0L7KMR2_OPEBR</name>
<organism evidence="3 4">
    <name type="scientific">Operophtera brumata</name>
    <name type="common">Winter moth</name>
    <name type="synonym">Phalaena brumata</name>
    <dbReference type="NCBI Taxonomy" id="104452"/>
    <lineage>
        <taxon>Eukaryota</taxon>
        <taxon>Metazoa</taxon>
        <taxon>Ecdysozoa</taxon>
        <taxon>Arthropoda</taxon>
        <taxon>Hexapoda</taxon>
        <taxon>Insecta</taxon>
        <taxon>Pterygota</taxon>
        <taxon>Neoptera</taxon>
        <taxon>Endopterygota</taxon>
        <taxon>Lepidoptera</taxon>
        <taxon>Glossata</taxon>
        <taxon>Ditrysia</taxon>
        <taxon>Geometroidea</taxon>
        <taxon>Geometridae</taxon>
        <taxon>Larentiinae</taxon>
        <taxon>Operophtera</taxon>
    </lineage>
</organism>
<feature type="domain" description="Cyclic nucleotide-binding" evidence="2">
    <location>
        <begin position="199"/>
        <end position="318"/>
    </location>
</feature>
<dbReference type="InterPro" id="IPR000595">
    <property type="entry name" value="cNMP-bd_dom"/>
</dbReference>
<keyword evidence="1" id="KW-0812">Transmembrane</keyword>
<dbReference type="GO" id="GO:0005249">
    <property type="term" value="F:voltage-gated potassium channel activity"/>
    <property type="evidence" value="ECO:0007669"/>
    <property type="project" value="TreeGrafter"/>
</dbReference>
<dbReference type="PROSITE" id="PS50042">
    <property type="entry name" value="CNMP_BINDING_3"/>
    <property type="match status" value="1"/>
</dbReference>
<evidence type="ECO:0000313" key="4">
    <source>
        <dbReference type="Proteomes" id="UP000037510"/>
    </source>
</evidence>
<dbReference type="InterPro" id="IPR018490">
    <property type="entry name" value="cNMP-bd_dom_sf"/>
</dbReference>
<reference evidence="3 4" key="1">
    <citation type="journal article" date="2015" name="Genome Biol. Evol.">
        <title>The genome of winter moth (Operophtera brumata) provides a genomic perspective on sexual dimorphism and phenology.</title>
        <authorList>
            <person name="Derks M.F."/>
            <person name="Smit S."/>
            <person name="Salis L."/>
            <person name="Schijlen E."/>
            <person name="Bossers A."/>
            <person name="Mateman C."/>
            <person name="Pijl A.S."/>
            <person name="de Ridder D."/>
            <person name="Groenen M.A."/>
            <person name="Visser M.E."/>
            <person name="Megens H.J."/>
        </authorList>
    </citation>
    <scope>NUCLEOTIDE SEQUENCE [LARGE SCALE GENOMIC DNA]</scope>
    <source>
        <strain evidence="3">WM2013NL</strain>
        <tissue evidence="3">Head and thorax</tissue>
    </source>
</reference>
<keyword evidence="1" id="KW-1133">Transmembrane helix</keyword>
<dbReference type="SUPFAM" id="SSF81324">
    <property type="entry name" value="Voltage-gated potassium channels"/>
    <property type="match status" value="1"/>
</dbReference>
<feature type="transmembrane region" description="Helical" evidence="1">
    <location>
        <begin position="557"/>
        <end position="575"/>
    </location>
</feature>
<dbReference type="Gene3D" id="2.60.120.10">
    <property type="entry name" value="Jelly Rolls"/>
    <property type="match status" value="1"/>
</dbReference>
<dbReference type="SUPFAM" id="SSF51206">
    <property type="entry name" value="cAMP-binding domain-like"/>
    <property type="match status" value="2"/>
</dbReference>